<name>A0AAD9NVU1_RIDPI</name>
<dbReference type="SUPFAM" id="SSF56219">
    <property type="entry name" value="DNase I-like"/>
    <property type="match status" value="1"/>
</dbReference>
<accession>A0AAD9NVU1</accession>
<sequence length="123" mass="13929">MTLLMGDMHIKIGSDNGGYEDVMGRQGNDEMLANVGAFINMIIGGSFFPNRRIHKATCVSQDHRTENQIDHICIGQKFRRSMPDVRVQRGADAASDHHLVLARMTMKLKQRGVKRNTRTMWTS</sequence>
<evidence type="ECO:0000313" key="1">
    <source>
        <dbReference type="EMBL" id="KAK2183026.1"/>
    </source>
</evidence>
<reference evidence="1" key="1">
    <citation type="journal article" date="2023" name="Mol. Biol. Evol.">
        <title>Third-Generation Sequencing Reveals the Adaptive Role of the Epigenome in Three Deep-Sea Polychaetes.</title>
        <authorList>
            <person name="Perez M."/>
            <person name="Aroh O."/>
            <person name="Sun Y."/>
            <person name="Lan Y."/>
            <person name="Juniper S.K."/>
            <person name="Young C.R."/>
            <person name="Angers B."/>
            <person name="Qian P.Y."/>
        </authorList>
    </citation>
    <scope>NUCLEOTIDE SEQUENCE</scope>
    <source>
        <strain evidence="1">R07B-5</strain>
    </source>
</reference>
<gene>
    <name evidence="1" type="ORF">NP493_327g03050</name>
</gene>
<keyword evidence="2" id="KW-1185">Reference proteome</keyword>
<organism evidence="1 2">
    <name type="scientific">Ridgeia piscesae</name>
    <name type="common">Tubeworm</name>
    <dbReference type="NCBI Taxonomy" id="27915"/>
    <lineage>
        <taxon>Eukaryota</taxon>
        <taxon>Metazoa</taxon>
        <taxon>Spiralia</taxon>
        <taxon>Lophotrochozoa</taxon>
        <taxon>Annelida</taxon>
        <taxon>Polychaeta</taxon>
        <taxon>Sedentaria</taxon>
        <taxon>Canalipalpata</taxon>
        <taxon>Sabellida</taxon>
        <taxon>Siboglinidae</taxon>
        <taxon>Ridgeia</taxon>
    </lineage>
</organism>
<protein>
    <submittedName>
        <fullName evidence="1">Uncharacterized protein</fullName>
    </submittedName>
</protein>
<dbReference type="InterPro" id="IPR036691">
    <property type="entry name" value="Endo/exonu/phosph_ase_sf"/>
</dbReference>
<comment type="caution">
    <text evidence="1">The sequence shown here is derived from an EMBL/GenBank/DDBJ whole genome shotgun (WGS) entry which is preliminary data.</text>
</comment>
<dbReference type="EMBL" id="JAODUO010000327">
    <property type="protein sequence ID" value="KAK2183026.1"/>
    <property type="molecule type" value="Genomic_DNA"/>
</dbReference>
<evidence type="ECO:0000313" key="2">
    <source>
        <dbReference type="Proteomes" id="UP001209878"/>
    </source>
</evidence>
<dbReference type="Gene3D" id="3.60.10.10">
    <property type="entry name" value="Endonuclease/exonuclease/phosphatase"/>
    <property type="match status" value="1"/>
</dbReference>
<dbReference type="AlphaFoldDB" id="A0AAD9NVU1"/>
<dbReference type="Proteomes" id="UP001209878">
    <property type="component" value="Unassembled WGS sequence"/>
</dbReference>
<proteinExistence type="predicted"/>